<accession>A0A8J3IY70</accession>
<evidence type="ECO:0000256" key="2">
    <source>
        <dbReference type="SAM" id="Phobius"/>
    </source>
</evidence>
<protein>
    <submittedName>
        <fullName evidence="3">Uncharacterized protein</fullName>
    </submittedName>
</protein>
<keyword evidence="2" id="KW-0812">Transmembrane</keyword>
<organism evidence="3 4">
    <name type="scientific">Reticulibacter mediterranei</name>
    <dbReference type="NCBI Taxonomy" id="2778369"/>
    <lineage>
        <taxon>Bacteria</taxon>
        <taxon>Bacillati</taxon>
        <taxon>Chloroflexota</taxon>
        <taxon>Ktedonobacteria</taxon>
        <taxon>Ktedonobacterales</taxon>
        <taxon>Reticulibacteraceae</taxon>
        <taxon>Reticulibacter</taxon>
    </lineage>
</organism>
<dbReference type="RefSeq" id="WP_220210687.1">
    <property type="nucleotide sequence ID" value="NZ_BNJK01000002.1"/>
</dbReference>
<proteinExistence type="predicted"/>
<evidence type="ECO:0000256" key="1">
    <source>
        <dbReference type="SAM" id="MobiDB-lite"/>
    </source>
</evidence>
<comment type="caution">
    <text evidence="3">The sequence shown here is derived from an EMBL/GenBank/DDBJ whole genome shotgun (WGS) entry which is preliminary data.</text>
</comment>
<dbReference type="EMBL" id="BNJK01000002">
    <property type="protein sequence ID" value="GHP00100.1"/>
    <property type="molecule type" value="Genomic_DNA"/>
</dbReference>
<feature type="region of interest" description="Disordered" evidence="1">
    <location>
        <begin position="211"/>
        <end position="239"/>
    </location>
</feature>
<name>A0A8J3IY70_9CHLR</name>
<sequence>MKPFSFLRRPLGAVLVVIPVVLMFVLIVYPAAANLHAGSSHQSRAATFQPRLLRDKIKAQELASTVQVLQSQSPSVILQFPLFPSGVKAKFPNAKGVVTIIQGNPEVSLFDTVTVDVENMPPDTTFTIFFIELANKPFGHVQYVADLQTREDGSGDVTFQCITLVAFATDARNPEVSKDQSGDASGVQLEHLGMWFSSLQDAQKVLNDQTLKGTPFDGGNPPLHAGPQAMTDGQTAPVF</sequence>
<keyword evidence="4" id="KW-1185">Reference proteome</keyword>
<feature type="transmembrane region" description="Helical" evidence="2">
    <location>
        <begin position="12"/>
        <end position="32"/>
    </location>
</feature>
<evidence type="ECO:0000313" key="3">
    <source>
        <dbReference type="EMBL" id="GHP00100.1"/>
    </source>
</evidence>
<reference evidence="3" key="1">
    <citation type="submission" date="2020-10" db="EMBL/GenBank/DDBJ databases">
        <title>Taxonomic study of unclassified bacteria belonging to the class Ktedonobacteria.</title>
        <authorList>
            <person name="Yabe S."/>
            <person name="Wang C.M."/>
            <person name="Zheng Y."/>
            <person name="Sakai Y."/>
            <person name="Cavaletti L."/>
            <person name="Monciardini P."/>
            <person name="Donadio S."/>
        </authorList>
    </citation>
    <scope>NUCLEOTIDE SEQUENCE</scope>
    <source>
        <strain evidence="3">ID150040</strain>
    </source>
</reference>
<keyword evidence="2" id="KW-0472">Membrane</keyword>
<keyword evidence="2" id="KW-1133">Transmembrane helix</keyword>
<dbReference type="Proteomes" id="UP000597444">
    <property type="component" value="Unassembled WGS sequence"/>
</dbReference>
<evidence type="ECO:0000313" key="4">
    <source>
        <dbReference type="Proteomes" id="UP000597444"/>
    </source>
</evidence>
<dbReference type="AlphaFoldDB" id="A0A8J3IY70"/>
<gene>
    <name evidence="3" type="ORF">KSF_101470</name>
</gene>